<evidence type="ECO:0000313" key="3">
    <source>
        <dbReference type="Proteomes" id="UP000765509"/>
    </source>
</evidence>
<dbReference type="AlphaFoldDB" id="A0A9Q3C1H5"/>
<comment type="caution">
    <text evidence="2">The sequence shown here is derived from an EMBL/GenBank/DDBJ whole genome shotgun (WGS) entry which is preliminary data.</text>
</comment>
<name>A0A9Q3C1H5_9BASI</name>
<feature type="region of interest" description="Disordered" evidence="1">
    <location>
        <begin position="70"/>
        <end position="89"/>
    </location>
</feature>
<sequence length="129" mass="14085">MCQHCATKTNSSPKVDMKGVAFTPFQYKNHIQNSKAAIETRFIPNFPTSASDFESLPIFPNDYSQLTHTTFSTPSGLNSTAQKPYSGSQNPPLEDLGIIISAILSLYPMTSKAQTQIPLPPTALLINSH</sequence>
<gene>
    <name evidence="2" type="ORF">O181_014306</name>
</gene>
<evidence type="ECO:0000256" key="1">
    <source>
        <dbReference type="SAM" id="MobiDB-lite"/>
    </source>
</evidence>
<accession>A0A9Q3C1H5</accession>
<protein>
    <submittedName>
        <fullName evidence="2">Uncharacterized protein</fullName>
    </submittedName>
</protein>
<reference evidence="2" key="1">
    <citation type="submission" date="2021-03" db="EMBL/GenBank/DDBJ databases">
        <title>Draft genome sequence of rust myrtle Austropuccinia psidii MF-1, a brazilian biotype.</title>
        <authorList>
            <person name="Quecine M.C."/>
            <person name="Pachon D.M.R."/>
            <person name="Bonatelli M.L."/>
            <person name="Correr F.H."/>
            <person name="Franceschini L.M."/>
            <person name="Leite T.F."/>
            <person name="Margarido G.R.A."/>
            <person name="Almeida C.A."/>
            <person name="Ferrarezi J.A."/>
            <person name="Labate C.A."/>
        </authorList>
    </citation>
    <scope>NUCLEOTIDE SEQUENCE</scope>
    <source>
        <strain evidence="2">MF-1</strain>
    </source>
</reference>
<dbReference type="EMBL" id="AVOT02003792">
    <property type="protein sequence ID" value="MBW0474591.1"/>
    <property type="molecule type" value="Genomic_DNA"/>
</dbReference>
<dbReference type="Proteomes" id="UP000765509">
    <property type="component" value="Unassembled WGS sequence"/>
</dbReference>
<proteinExistence type="predicted"/>
<organism evidence="2 3">
    <name type="scientific">Austropuccinia psidii MF-1</name>
    <dbReference type="NCBI Taxonomy" id="1389203"/>
    <lineage>
        <taxon>Eukaryota</taxon>
        <taxon>Fungi</taxon>
        <taxon>Dikarya</taxon>
        <taxon>Basidiomycota</taxon>
        <taxon>Pucciniomycotina</taxon>
        <taxon>Pucciniomycetes</taxon>
        <taxon>Pucciniales</taxon>
        <taxon>Sphaerophragmiaceae</taxon>
        <taxon>Austropuccinia</taxon>
    </lineage>
</organism>
<evidence type="ECO:0000313" key="2">
    <source>
        <dbReference type="EMBL" id="MBW0474591.1"/>
    </source>
</evidence>
<keyword evidence="3" id="KW-1185">Reference proteome</keyword>